<evidence type="ECO:0000259" key="2">
    <source>
        <dbReference type="PROSITE" id="PS50995"/>
    </source>
</evidence>
<feature type="domain" description="HTH marR-type" evidence="2">
    <location>
        <begin position="27"/>
        <end position="163"/>
    </location>
</feature>
<sequence length="206" mass="21941">MTKSGATNSGATTSRTTGDVPWLDDAQQRAWRSYLEGTNRFVEALGHLHATELPLSLGDYTVLVILSEAPGRTLRMSTLAERLALSRSRLSHTVERMEARGLVTRCAAERDRRGVNCTMTEAGWAAIVDAAPGHVMAVRRLMVDVLDPEEFAVLGRAMAKVAAASKAATTPVDTTPTSGAVTSSGPDGDDEPACPEVVFDRDLGAM</sequence>
<feature type="compositionally biased region" description="Polar residues" evidence="1">
    <location>
        <begin position="1"/>
        <end position="17"/>
    </location>
</feature>
<accession>A0AA41Q9M4</accession>
<evidence type="ECO:0000313" key="4">
    <source>
        <dbReference type="Proteomes" id="UP001165405"/>
    </source>
</evidence>
<dbReference type="PANTHER" id="PTHR33164:SF99">
    <property type="entry name" value="MARR FAMILY REGULATORY PROTEIN"/>
    <property type="match status" value="1"/>
</dbReference>
<reference evidence="3" key="1">
    <citation type="submission" date="2022-01" db="EMBL/GenBank/DDBJ databases">
        <title>Antribacter sp. nov., isolated from Guizhou of China.</title>
        <authorList>
            <person name="Chengliang C."/>
            <person name="Ya Z."/>
        </authorList>
    </citation>
    <scope>NUCLEOTIDE SEQUENCE</scope>
    <source>
        <strain evidence="3">KLBMP 9083</strain>
    </source>
</reference>
<dbReference type="PROSITE" id="PS50995">
    <property type="entry name" value="HTH_MARR_2"/>
    <property type="match status" value="1"/>
</dbReference>
<feature type="region of interest" description="Disordered" evidence="1">
    <location>
        <begin position="1"/>
        <end position="20"/>
    </location>
</feature>
<protein>
    <submittedName>
        <fullName evidence="3">MarR family winged helix-turn-helix transcriptional regulator</fullName>
    </submittedName>
</protein>
<dbReference type="InterPro" id="IPR039422">
    <property type="entry name" value="MarR/SlyA-like"/>
</dbReference>
<gene>
    <name evidence="3" type="ORF">L1785_00215</name>
</gene>
<dbReference type="InterPro" id="IPR036390">
    <property type="entry name" value="WH_DNA-bd_sf"/>
</dbReference>
<dbReference type="InterPro" id="IPR036388">
    <property type="entry name" value="WH-like_DNA-bd_sf"/>
</dbReference>
<dbReference type="GO" id="GO:0006950">
    <property type="term" value="P:response to stress"/>
    <property type="evidence" value="ECO:0007669"/>
    <property type="project" value="TreeGrafter"/>
</dbReference>
<feature type="compositionally biased region" description="Polar residues" evidence="1">
    <location>
        <begin position="171"/>
        <end position="185"/>
    </location>
</feature>
<dbReference type="Proteomes" id="UP001165405">
    <property type="component" value="Unassembled WGS sequence"/>
</dbReference>
<dbReference type="SUPFAM" id="SSF46785">
    <property type="entry name" value="Winged helix' DNA-binding domain"/>
    <property type="match status" value="1"/>
</dbReference>
<dbReference type="GO" id="GO:0003700">
    <property type="term" value="F:DNA-binding transcription factor activity"/>
    <property type="evidence" value="ECO:0007669"/>
    <property type="project" value="InterPro"/>
</dbReference>
<dbReference type="PANTHER" id="PTHR33164">
    <property type="entry name" value="TRANSCRIPTIONAL REGULATOR, MARR FAMILY"/>
    <property type="match status" value="1"/>
</dbReference>
<dbReference type="Gene3D" id="1.10.10.10">
    <property type="entry name" value="Winged helix-like DNA-binding domain superfamily/Winged helix DNA-binding domain"/>
    <property type="match status" value="1"/>
</dbReference>
<name>A0AA41Q9M4_9MICO</name>
<dbReference type="SMART" id="SM00347">
    <property type="entry name" value="HTH_MARR"/>
    <property type="match status" value="1"/>
</dbReference>
<evidence type="ECO:0000256" key="1">
    <source>
        <dbReference type="SAM" id="MobiDB-lite"/>
    </source>
</evidence>
<proteinExistence type="predicted"/>
<keyword evidence="4" id="KW-1185">Reference proteome</keyword>
<evidence type="ECO:0000313" key="3">
    <source>
        <dbReference type="EMBL" id="MCF4119404.1"/>
    </source>
</evidence>
<dbReference type="InterPro" id="IPR000835">
    <property type="entry name" value="HTH_MarR-typ"/>
</dbReference>
<dbReference type="Pfam" id="PF12802">
    <property type="entry name" value="MarR_2"/>
    <property type="match status" value="1"/>
</dbReference>
<feature type="region of interest" description="Disordered" evidence="1">
    <location>
        <begin position="166"/>
        <end position="195"/>
    </location>
</feature>
<dbReference type="EMBL" id="JAKGSG010000002">
    <property type="protein sequence ID" value="MCF4119404.1"/>
    <property type="molecule type" value="Genomic_DNA"/>
</dbReference>
<dbReference type="PRINTS" id="PR00598">
    <property type="entry name" value="HTHMARR"/>
</dbReference>
<dbReference type="RefSeq" id="WP_236087098.1">
    <property type="nucleotide sequence ID" value="NZ_JAKGSG010000002.1"/>
</dbReference>
<organism evidence="3 4">
    <name type="scientific">Antribacter soli</name>
    <dbReference type="NCBI Taxonomy" id="2910976"/>
    <lineage>
        <taxon>Bacteria</taxon>
        <taxon>Bacillati</taxon>
        <taxon>Actinomycetota</taxon>
        <taxon>Actinomycetes</taxon>
        <taxon>Micrococcales</taxon>
        <taxon>Promicromonosporaceae</taxon>
        <taxon>Antribacter</taxon>
    </lineage>
</organism>
<comment type="caution">
    <text evidence="3">The sequence shown here is derived from an EMBL/GenBank/DDBJ whole genome shotgun (WGS) entry which is preliminary data.</text>
</comment>
<dbReference type="AlphaFoldDB" id="A0AA41Q9M4"/>